<dbReference type="PANTHER" id="PTHR24057:SF0">
    <property type="entry name" value="PROTEIN KINASE SHAGGY-RELATED"/>
    <property type="match status" value="1"/>
</dbReference>
<sequence length="382" mass="44391">MSEFDFTPVEREIETVDGQYWNVVVVNKARKMSKCKFRFRIAEDIGQGTFGTVKEIITPRGDHFAMKQLEYDPRYKNREVAIMRSLDHPNCCRLFYYFVDRDPYERDMTVNLVMEQFPTCLSTLLMQYRHRNEDMNLIHIRLYLYQLLRGVAYLHLEGIAHRDIKPPNLLINEATSQLKICDFGSAKKLVEGEPNIAYICSRFYRAPELILGNTLYNCSVDTWAVGCVFAELFNLRPIFVGESSLDQFAEIIRILGTPNPEQMEKLHPDFPKDIKKRDPICLKKHLRRSCTQSISLLTKLLQYAPDNRIRCWDALAEPYFDELRKPGLLLPGGGKPPPLFNFSARELEQNPVLNQLLLPDEEDKSRRSLNKTEAKTGKKSMN</sequence>
<dbReference type="AlphaFoldDB" id="A0AAJ6QYZ3"/>
<evidence type="ECO:0000313" key="12">
    <source>
        <dbReference type="RefSeq" id="XP_003748449.2"/>
    </source>
</evidence>
<dbReference type="GO" id="GO:0005634">
    <property type="term" value="C:nucleus"/>
    <property type="evidence" value="ECO:0007669"/>
    <property type="project" value="TreeGrafter"/>
</dbReference>
<evidence type="ECO:0000256" key="5">
    <source>
        <dbReference type="ARBA" id="ARBA00022777"/>
    </source>
</evidence>
<dbReference type="PANTHER" id="PTHR24057">
    <property type="entry name" value="GLYCOGEN SYNTHASE KINASE-3 ALPHA"/>
    <property type="match status" value="1"/>
</dbReference>
<proteinExistence type="inferred from homology"/>
<name>A0AAJ6QYZ3_9ACAR</name>
<dbReference type="Proteomes" id="UP000694867">
    <property type="component" value="Unplaced"/>
</dbReference>
<dbReference type="PROSITE" id="PS50011">
    <property type="entry name" value="PROTEIN_KINASE_DOM"/>
    <property type="match status" value="1"/>
</dbReference>
<evidence type="ECO:0000256" key="9">
    <source>
        <dbReference type="SAM" id="MobiDB-lite"/>
    </source>
</evidence>
<feature type="region of interest" description="Disordered" evidence="9">
    <location>
        <begin position="358"/>
        <end position="382"/>
    </location>
</feature>
<organism evidence="11 12">
    <name type="scientific">Galendromus occidentalis</name>
    <name type="common">western predatory mite</name>
    <dbReference type="NCBI Taxonomy" id="34638"/>
    <lineage>
        <taxon>Eukaryota</taxon>
        <taxon>Metazoa</taxon>
        <taxon>Ecdysozoa</taxon>
        <taxon>Arthropoda</taxon>
        <taxon>Chelicerata</taxon>
        <taxon>Arachnida</taxon>
        <taxon>Acari</taxon>
        <taxon>Parasitiformes</taxon>
        <taxon>Mesostigmata</taxon>
        <taxon>Gamasina</taxon>
        <taxon>Phytoseioidea</taxon>
        <taxon>Phytoseiidae</taxon>
        <taxon>Typhlodrominae</taxon>
        <taxon>Galendromus</taxon>
    </lineage>
</organism>
<dbReference type="InterPro" id="IPR039192">
    <property type="entry name" value="STKc_GSK3"/>
</dbReference>
<dbReference type="Gene3D" id="3.30.200.20">
    <property type="entry name" value="Phosphorylase Kinase, domain 1"/>
    <property type="match status" value="1"/>
</dbReference>
<keyword evidence="11" id="KW-1185">Reference proteome</keyword>
<evidence type="ECO:0000313" key="11">
    <source>
        <dbReference type="Proteomes" id="UP000694867"/>
    </source>
</evidence>
<evidence type="ECO:0000256" key="6">
    <source>
        <dbReference type="ARBA" id="ARBA00022840"/>
    </source>
</evidence>
<dbReference type="GO" id="GO:0030154">
    <property type="term" value="P:cell differentiation"/>
    <property type="evidence" value="ECO:0007669"/>
    <property type="project" value="TreeGrafter"/>
</dbReference>
<keyword evidence="2 8" id="KW-0723">Serine/threonine-protein kinase</keyword>
<dbReference type="SUPFAM" id="SSF56112">
    <property type="entry name" value="Protein kinase-like (PK-like)"/>
    <property type="match status" value="1"/>
</dbReference>
<dbReference type="GO" id="GO:0007165">
    <property type="term" value="P:signal transduction"/>
    <property type="evidence" value="ECO:0007669"/>
    <property type="project" value="TreeGrafter"/>
</dbReference>
<dbReference type="PROSITE" id="PS00108">
    <property type="entry name" value="PROTEIN_KINASE_ST"/>
    <property type="match status" value="1"/>
</dbReference>
<feature type="domain" description="Protein kinase" evidence="10">
    <location>
        <begin position="39"/>
        <end position="320"/>
    </location>
</feature>
<comment type="similarity">
    <text evidence="1">Belongs to the protein kinase superfamily. CMGC Ser/Thr protein kinase family. GSK-3 subfamily.</text>
</comment>
<dbReference type="InterPro" id="IPR050591">
    <property type="entry name" value="GSK-3"/>
</dbReference>
<dbReference type="InterPro" id="IPR008271">
    <property type="entry name" value="Ser/Thr_kinase_AS"/>
</dbReference>
<dbReference type="GO" id="GO:0005524">
    <property type="term" value="F:ATP binding"/>
    <property type="evidence" value="ECO:0007669"/>
    <property type="project" value="UniProtKB-UniRule"/>
</dbReference>
<dbReference type="InterPro" id="IPR017441">
    <property type="entry name" value="Protein_kinase_ATP_BS"/>
</dbReference>
<keyword evidence="4 7" id="KW-0547">Nucleotide-binding</keyword>
<dbReference type="FunFam" id="1.10.510.10:FF:000624">
    <property type="entry name" value="Mitogen-activated protein kinase"/>
    <property type="match status" value="1"/>
</dbReference>
<evidence type="ECO:0000256" key="7">
    <source>
        <dbReference type="PROSITE-ProRule" id="PRU10141"/>
    </source>
</evidence>
<dbReference type="KEGG" id="goe:100907768"/>
<evidence type="ECO:0000256" key="3">
    <source>
        <dbReference type="ARBA" id="ARBA00022679"/>
    </source>
</evidence>
<keyword evidence="6 7" id="KW-0067">ATP-binding</keyword>
<reference evidence="12" key="1">
    <citation type="submission" date="2025-08" db="UniProtKB">
        <authorList>
            <consortium name="RefSeq"/>
        </authorList>
    </citation>
    <scope>IDENTIFICATION</scope>
</reference>
<dbReference type="InterPro" id="IPR000719">
    <property type="entry name" value="Prot_kinase_dom"/>
</dbReference>
<dbReference type="GO" id="GO:0005737">
    <property type="term" value="C:cytoplasm"/>
    <property type="evidence" value="ECO:0007669"/>
    <property type="project" value="TreeGrafter"/>
</dbReference>
<dbReference type="RefSeq" id="XP_003748449.2">
    <property type="nucleotide sequence ID" value="XM_003748401.2"/>
</dbReference>
<accession>A0AAJ6QYZ3</accession>
<keyword evidence="5" id="KW-0418">Kinase</keyword>
<dbReference type="Pfam" id="PF00069">
    <property type="entry name" value="Pkinase"/>
    <property type="match status" value="1"/>
</dbReference>
<evidence type="ECO:0000256" key="1">
    <source>
        <dbReference type="ARBA" id="ARBA00005527"/>
    </source>
</evidence>
<evidence type="ECO:0000259" key="10">
    <source>
        <dbReference type="PROSITE" id="PS50011"/>
    </source>
</evidence>
<protein>
    <submittedName>
        <fullName evidence="12">Glycogen synthase kinase-3 beta-like</fullName>
    </submittedName>
</protein>
<dbReference type="SMART" id="SM00220">
    <property type="entry name" value="S_TKc"/>
    <property type="match status" value="1"/>
</dbReference>
<evidence type="ECO:0000256" key="8">
    <source>
        <dbReference type="RuleBase" id="RU000304"/>
    </source>
</evidence>
<evidence type="ECO:0000256" key="4">
    <source>
        <dbReference type="ARBA" id="ARBA00022741"/>
    </source>
</evidence>
<dbReference type="PROSITE" id="PS00107">
    <property type="entry name" value="PROTEIN_KINASE_ATP"/>
    <property type="match status" value="1"/>
</dbReference>
<dbReference type="CDD" id="cd14137">
    <property type="entry name" value="STKc_GSK3"/>
    <property type="match status" value="1"/>
</dbReference>
<dbReference type="GO" id="GO:0004674">
    <property type="term" value="F:protein serine/threonine kinase activity"/>
    <property type="evidence" value="ECO:0007669"/>
    <property type="project" value="UniProtKB-KW"/>
</dbReference>
<dbReference type="InterPro" id="IPR011009">
    <property type="entry name" value="Kinase-like_dom_sf"/>
</dbReference>
<evidence type="ECO:0000256" key="2">
    <source>
        <dbReference type="ARBA" id="ARBA00022527"/>
    </source>
</evidence>
<dbReference type="Gene3D" id="1.10.510.10">
    <property type="entry name" value="Transferase(Phosphotransferase) domain 1"/>
    <property type="match status" value="1"/>
</dbReference>
<feature type="binding site" evidence="7">
    <location>
        <position position="67"/>
    </location>
    <ligand>
        <name>ATP</name>
        <dbReference type="ChEBI" id="CHEBI:30616"/>
    </ligand>
</feature>
<feature type="compositionally biased region" description="Basic and acidic residues" evidence="9">
    <location>
        <begin position="363"/>
        <end position="376"/>
    </location>
</feature>
<keyword evidence="3" id="KW-0808">Transferase</keyword>
<gene>
    <name evidence="12" type="primary">LOC100907768</name>
</gene>
<dbReference type="GeneID" id="100907768"/>